<dbReference type="InterPro" id="IPR050498">
    <property type="entry name" value="Ycf3"/>
</dbReference>
<gene>
    <name evidence="3" type="ORF">METZ01_LOCUS243338</name>
</gene>
<dbReference type="Pfam" id="PF13432">
    <property type="entry name" value="TPR_16"/>
    <property type="match status" value="1"/>
</dbReference>
<dbReference type="Pfam" id="PF14559">
    <property type="entry name" value="TPR_19"/>
    <property type="match status" value="2"/>
</dbReference>
<dbReference type="AlphaFoldDB" id="A0A382HSX6"/>
<reference evidence="3" key="1">
    <citation type="submission" date="2018-05" db="EMBL/GenBank/DDBJ databases">
        <authorList>
            <person name="Lanie J.A."/>
            <person name="Ng W.-L."/>
            <person name="Kazmierczak K.M."/>
            <person name="Andrzejewski T.M."/>
            <person name="Davidsen T.M."/>
            <person name="Wayne K.J."/>
            <person name="Tettelin H."/>
            <person name="Glass J.I."/>
            <person name="Rusch D."/>
            <person name="Podicherti R."/>
            <person name="Tsui H.-C.T."/>
            <person name="Winkler M.E."/>
        </authorList>
    </citation>
    <scope>NUCLEOTIDE SEQUENCE</scope>
</reference>
<feature type="non-terminal residue" evidence="3">
    <location>
        <position position="1"/>
    </location>
</feature>
<proteinExistence type="predicted"/>
<dbReference type="InterPro" id="IPR019734">
    <property type="entry name" value="TPR_rpt"/>
</dbReference>
<evidence type="ECO:0000313" key="3">
    <source>
        <dbReference type="EMBL" id="SVB90484.1"/>
    </source>
</evidence>
<dbReference type="PROSITE" id="PS50293">
    <property type="entry name" value="TPR_REGION"/>
    <property type="match status" value="1"/>
</dbReference>
<evidence type="ECO:0000256" key="1">
    <source>
        <dbReference type="ARBA" id="ARBA00022737"/>
    </source>
</evidence>
<dbReference type="Gene3D" id="1.25.40.10">
    <property type="entry name" value="Tetratricopeptide repeat domain"/>
    <property type="match status" value="3"/>
</dbReference>
<organism evidence="3">
    <name type="scientific">marine metagenome</name>
    <dbReference type="NCBI Taxonomy" id="408172"/>
    <lineage>
        <taxon>unclassified sequences</taxon>
        <taxon>metagenomes</taxon>
        <taxon>ecological metagenomes</taxon>
    </lineage>
</organism>
<protein>
    <submittedName>
        <fullName evidence="3">Uncharacterized protein</fullName>
    </submittedName>
</protein>
<sequence length="403" mass="44774">SNPDGETVLAHTISSEEEIVECDDLAEQLVDFELAYWDKEKNEAKSILNKIFDATPKNYEVIAALSTLFFQLCEFETAKDLIKKAIKLDGSAPEGWTQLALCELNLKNLPASIEAVDQSLERHPCPEARKLKGKILYLAERHEQALAEFEQLLKDNPEDLYLMQCAAICRHKLGNSDSALKMYERILKLDPDNEIAKGNINAMSSIEGNQFEEQNEISGLDSALGRADKHYRDGDIHAAIEEIENTLNCAESNSALYATLGSLEFQSGQIDKAVEHLRKAVEMDGDCADFLTRLALAEYKTGNTTEFLENLDLALKHDPTYVPALKTRGDFNLGASKYKPAATDYISIIKIEPENTEAILALGVCFYKTDDLDAAVTTYERVLTIDPDNSLAKENLAAIQKTA</sequence>
<dbReference type="SUPFAM" id="SSF48452">
    <property type="entry name" value="TPR-like"/>
    <property type="match status" value="1"/>
</dbReference>
<keyword evidence="2" id="KW-0802">TPR repeat</keyword>
<accession>A0A382HSX6</accession>
<dbReference type="PROSITE" id="PS50005">
    <property type="entry name" value="TPR"/>
    <property type="match status" value="4"/>
</dbReference>
<keyword evidence="1" id="KW-0677">Repeat</keyword>
<dbReference type="SMART" id="SM00028">
    <property type="entry name" value="TPR"/>
    <property type="match status" value="9"/>
</dbReference>
<name>A0A382HSX6_9ZZZZ</name>
<dbReference type="InterPro" id="IPR011990">
    <property type="entry name" value="TPR-like_helical_dom_sf"/>
</dbReference>
<dbReference type="PANTHER" id="PTHR44858:SF1">
    <property type="entry name" value="UDP-N-ACETYLGLUCOSAMINE--PEPTIDE N-ACETYLGLUCOSAMINYLTRANSFERASE SPINDLY-RELATED"/>
    <property type="match status" value="1"/>
</dbReference>
<dbReference type="PANTHER" id="PTHR44858">
    <property type="entry name" value="TETRATRICOPEPTIDE REPEAT PROTEIN 6"/>
    <property type="match status" value="1"/>
</dbReference>
<dbReference type="EMBL" id="UINC01063153">
    <property type="protein sequence ID" value="SVB90484.1"/>
    <property type="molecule type" value="Genomic_DNA"/>
</dbReference>
<evidence type="ECO:0000256" key="2">
    <source>
        <dbReference type="ARBA" id="ARBA00022803"/>
    </source>
</evidence>